<reference evidence="2 3" key="1">
    <citation type="journal article" date="2012" name="Genome Biol.">
        <title>Genome and low-iron response of an oceanic diatom adapted to chronic iron limitation.</title>
        <authorList>
            <person name="Lommer M."/>
            <person name="Specht M."/>
            <person name="Roy A.S."/>
            <person name="Kraemer L."/>
            <person name="Andreson R."/>
            <person name="Gutowska M.A."/>
            <person name="Wolf J."/>
            <person name="Bergner S.V."/>
            <person name="Schilhabel M.B."/>
            <person name="Klostermeier U.C."/>
            <person name="Beiko R.G."/>
            <person name="Rosenstiel P."/>
            <person name="Hippler M."/>
            <person name="Laroche J."/>
        </authorList>
    </citation>
    <scope>NUCLEOTIDE SEQUENCE [LARGE SCALE GENOMIC DNA]</scope>
    <source>
        <strain evidence="2 3">CCMP1005</strain>
    </source>
</reference>
<accession>K0RDN7</accession>
<sequence>MTRSTRRTDLVDHASRGHGGAVRPVPACREYVGYVPAPTGTTTRSDSTRPRTSSWWAGSGAWDSRLPSSSDGTWRGASSRASWSRGVGPRWRGADAPPGRTDARGAVPRGGNGMVVIQGHGYSVMHPLTRLGRGLTAKPSSMWAEAVQPYTDPAFSNNFRKRRLRDWRPNHPGRAAD</sequence>
<feature type="region of interest" description="Disordered" evidence="1">
    <location>
        <begin position="37"/>
        <end position="110"/>
    </location>
</feature>
<evidence type="ECO:0000313" key="2">
    <source>
        <dbReference type="EMBL" id="EJK51838.1"/>
    </source>
</evidence>
<feature type="compositionally biased region" description="Basic and acidic residues" evidence="1">
    <location>
        <begin position="1"/>
        <end position="15"/>
    </location>
</feature>
<proteinExistence type="predicted"/>
<feature type="compositionally biased region" description="Low complexity" evidence="1">
    <location>
        <begin position="39"/>
        <end position="62"/>
    </location>
</feature>
<keyword evidence="3" id="KW-1185">Reference proteome</keyword>
<gene>
    <name evidence="2" type="ORF">THAOC_28956</name>
</gene>
<evidence type="ECO:0000313" key="3">
    <source>
        <dbReference type="Proteomes" id="UP000266841"/>
    </source>
</evidence>
<evidence type="ECO:0000256" key="1">
    <source>
        <dbReference type="SAM" id="MobiDB-lite"/>
    </source>
</evidence>
<organism evidence="2 3">
    <name type="scientific">Thalassiosira oceanica</name>
    <name type="common">Marine diatom</name>
    <dbReference type="NCBI Taxonomy" id="159749"/>
    <lineage>
        <taxon>Eukaryota</taxon>
        <taxon>Sar</taxon>
        <taxon>Stramenopiles</taxon>
        <taxon>Ochrophyta</taxon>
        <taxon>Bacillariophyta</taxon>
        <taxon>Coscinodiscophyceae</taxon>
        <taxon>Thalassiosirophycidae</taxon>
        <taxon>Thalassiosirales</taxon>
        <taxon>Thalassiosiraceae</taxon>
        <taxon>Thalassiosira</taxon>
    </lineage>
</organism>
<name>K0RDN7_THAOC</name>
<comment type="caution">
    <text evidence="2">The sequence shown here is derived from an EMBL/GenBank/DDBJ whole genome shotgun (WGS) entry which is preliminary data.</text>
</comment>
<dbReference type="Proteomes" id="UP000266841">
    <property type="component" value="Unassembled WGS sequence"/>
</dbReference>
<dbReference type="EMBL" id="AGNL01040930">
    <property type="protein sequence ID" value="EJK51838.1"/>
    <property type="molecule type" value="Genomic_DNA"/>
</dbReference>
<feature type="compositionally biased region" description="Low complexity" evidence="1">
    <location>
        <begin position="74"/>
        <end position="86"/>
    </location>
</feature>
<feature type="region of interest" description="Disordered" evidence="1">
    <location>
        <begin position="1"/>
        <end position="24"/>
    </location>
</feature>
<protein>
    <submittedName>
        <fullName evidence="2">Uncharacterized protein</fullName>
    </submittedName>
</protein>
<dbReference type="AlphaFoldDB" id="K0RDN7"/>